<dbReference type="Gene3D" id="2.160.20.10">
    <property type="entry name" value="Single-stranded right-handed beta-helix, Pectin lyase-like"/>
    <property type="match status" value="1"/>
</dbReference>
<dbReference type="Proteomes" id="UP000593572">
    <property type="component" value="Unassembled WGS sequence"/>
</dbReference>
<dbReference type="AlphaFoldDB" id="A0A7J8MFX9"/>
<evidence type="ECO:0000313" key="2">
    <source>
        <dbReference type="Proteomes" id="UP000593572"/>
    </source>
</evidence>
<dbReference type="PANTHER" id="PTHR31321">
    <property type="entry name" value="ACYL-COA THIOESTER HYDROLASE YBHC-RELATED"/>
    <property type="match status" value="1"/>
</dbReference>
<protein>
    <recommendedName>
        <fullName evidence="3">Pectinesterase</fullName>
    </recommendedName>
</protein>
<dbReference type="GO" id="GO:0030599">
    <property type="term" value="F:pectinesterase activity"/>
    <property type="evidence" value="ECO:0007669"/>
    <property type="project" value="TreeGrafter"/>
</dbReference>
<sequence>MSNVVNTAGWSHNRVPERAKTIYYGEYKCKGPRANPNNREPSVKQLSGAEVLPFLVLDFIEATKWLLPPPNY</sequence>
<dbReference type="InterPro" id="IPR011050">
    <property type="entry name" value="Pectin_lyase_fold/virulence"/>
</dbReference>
<organism evidence="1 2">
    <name type="scientific">Gossypium lobatum</name>
    <dbReference type="NCBI Taxonomy" id="34289"/>
    <lineage>
        <taxon>Eukaryota</taxon>
        <taxon>Viridiplantae</taxon>
        <taxon>Streptophyta</taxon>
        <taxon>Embryophyta</taxon>
        <taxon>Tracheophyta</taxon>
        <taxon>Spermatophyta</taxon>
        <taxon>Magnoliopsida</taxon>
        <taxon>eudicotyledons</taxon>
        <taxon>Gunneridae</taxon>
        <taxon>Pentapetalae</taxon>
        <taxon>rosids</taxon>
        <taxon>malvids</taxon>
        <taxon>Malvales</taxon>
        <taxon>Malvaceae</taxon>
        <taxon>Malvoideae</taxon>
        <taxon>Gossypium</taxon>
    </lineage>
</organism>
<name>A0A7J8MFX9_9ROSI</name>
<comment type="caution">
    <text evidence="1">The sequence shown here is derived from an EMBL/GenBank/DDBJ whole genome shotgun (WGS) entry which is preliminary data.</text>
</comment>
<dbReference type="UniPathway" id="UPA00545">
    <property type="reaction ID" value="UER00823"/>
</dbReference>
<gene>
    <name evidence="1" type="ORF">Golob_008593</name>
</gene>
<dbReference type="SUPFAM" id="SSF51126">
    <property type="entry name" value="Pectin lyase-like"/>
    <property type="match status" value="1"/>
</dbReference>
<evidence type="ECO:0008006" key="3">
    <source>
        <dbReference type="Google" id="ProtNLM"/>
    </source>
</evidence>
<accession>A0A7J8MFX9</accession>
<keyword evidence="2" id="KW-1185">Reference proteome</keyword>
<dbReference type="InterPro" id="IPR012334">
    <property type="entry name" value="Pectin_lyas_fold"/>
</dbReference>
<dbReference type="GO" id="GO:0045490">
    <property type="term" value="P:pectin catabolic process"/>
    <property type="evidence" value="ECO:0007669"/>
    <property type="project" value="UniProtKB-UniPathway"/>
</dbReference>
<reference evidence="1 2" key="1">
    <citation type="journal article" date="2019" name="Genome Biol. Evol.">
        <title>Insights into the evolution of the New World diploid cottons (Gossypium, subgenus Houzingenia) based on genome sequencing.</title>
        <authorList>
            <person name="Grover C.E."/>
            <person name="Arick M.A. 2nd"/>
            <person name="Thrash A."/>
            <person name="Conover J.L."/>
            <person name="Sanders W.S."/>
            <person name="Peterson D.G."/>
            <person name="Frelichowski J.E."/>
            <person name="Scheffler J.A."/>
            <person name="Scheffler B.E."/>
            <person name="Wendel J.F."/>
        </authorList>
    </citation>
    <scope>NUCLEOTIDE SEQUENCE [LARGE SCALE GENOMIC DNA]</scope>
    <source>
        <strain evidence="1">157</strain>
        <tissue evidence="1">Leaf</tissue>
    </source>
</reference>
<evidence type="ECO:0000313" key="1">
    <source>
        <dbReference type="EMBL" id="MBA0563621.1"/>
    </source>
</evidence>
<proteinExistence type="predicted"/>
<dbReference type="PANTHER" id="PTHR31321:SF87">
    <property type="entry name" value="PECTINESTERASE 63-RELATED"/>
    <property type="match status" value="1"/>
</dbReference>
<dbReference type="EMBL" id="JABEZX010000008">
    <property type="protein sequence ID" value="MBA0563621.1"/>
    <property type="molecule type" value="Genomic_DNA"/>
</dbReference>